<gene>
    <name evidence="1" type="ORF">AMJ44_13230</name>
</gene>
<dbReference type="CDD" id="cd16377">
    <property type="entry name" value="23S_rRNA_IVP_like"/>
    <property type="match status" value="1"/>
</dbReference>
<name>A0A0S7XPA3_UNCSA</name>
<dbReference type="Gene3D" id="1.20.1440.60">
    <property type="entry name" value="23S rRNA-intervening sequence"/>
    <property type="match status" value="1"/>
</dbReference>
<reference evidence="1 2" key="1">
    <citation type="journal article" date="2015" name="Microbiome">
        <title>Genomic resolution of linkages in carbon, nitrogen, and sulfur cycling among widespread estuary sediment bacteria.</title>
        <authorList>
            <person name="Baker B.J."/>
            <person name="Lazar C.S."/>
            <person name="Teske A.P."/>
            <person name="Dick G.J."/>
        </authorList>
    </citation>
    <scope>NUCLEOTIDE SEQUENCE [LARGE SCALE GENOMIC DNA]</scope>
    <source>
        <strain evidence="1">DG_54_3</strain>
    </source>
</reference>
<dbReference type="InterPro" id="IPR036583">
    <property type="entry name" value="23S_rRNA_IVS_sf"/>
</dbReference>
<evidence type="ECO:0008006" key="3">
    <source>
        <dbReference type="Google" id="ProtNLM"/>
    </source>
</evidence>
<protein>
    <recommendedName>
        <fullName evidence="3">Four helix bundle protein</fullName>
    </recommendedName>
</protein>
<sequence length="119" mass="13218">MHNLRKLDVYAKELEVVGEVYKLTKGFPKEELFGLTSQLRRAVTSVVLNIAEGSGCGSDKEFLKFLSCALRSKHEVTACLGIALKLGYTNKETIKKLESNLEEISSMIIGLGRSLRKKV</sequence>
<dbReference type="Pfam" id="PF05635">
    <property type="entry name" value="23S_rRNA_IVP"/>
    <property type="match status" value="1"/>
</dbReference>
<dbReference type="NCBIfam" id="TIGR02436">
    <property type="entry name" value="four helix bundle protein"/>
    <property type="match status" value="1"/>
</dbReference>
<organism evidence="1 2">
    <name type="scientific">candidate division WOR-1 bacterium DG_54_3</name>
    <dbReference type="NCBI Taxonomy" id="1703775"/>
    <lineage>
        <taxon>Bacteria</taxon>
        <taxon>Bacillati</taxon>
        <taxon>Saganbacteria</taxon>
    </lineage>
</organism>
<dbReference type="PANTHER" id="PTHR38471:SF2">
    <property type="entry name" value="FOUR HELIX BUNDLE PROTEIN"/>
    <property type="match status" value="1"/>
</dbReference>
<comment type="caution">
    <text evidence="1">The sequence shown here is derived from an EMBL/GenBank/DDBJ whole genome shotgun (WGS) entry which is preliminary data.</text>
</comment>
<evidence type="ECO:0000313" key="2">
    <source>
        <dbReference type="Proteomes" id="UP000051861"/>
    </source>
</evidence>
<dbReference type="Proteomes" id="UP000051861">
    <property type="component" value="Unassembled WGS sequence"/>
</dbReference>
<dbReference type="PANTHER" id="PTHR38471">
    <property type="entry name" value="FOUR HELIX BUNDLE PROTEIN"/>
    <property type="match status" value="1"/>
</dbReference>
<accession>A0A0S7XPA3</accession>
<dbReference type="AlphaFoldDB" id="A0A0S7XPA3"/>
<proteinExistence type="predicted"/>
<dbReference type="SUPFAM" id="SSF158446">
    <property type="entry name" value="IVS-encoded protein-like"/>
    <property type="match status" value="1"/>
</dbReference>
<dbReference type="EMBL" id="LIZX01000194">
    <property type="protein sequence ID" value="KPJ64198.1"/>
    <property type="molecule type" value="Genomic_DNA"/>
</dbReference>
<evidence type="ECO:0000313" key="1">
    <source>
        <dbReference type="EMBL" id="KPJ64198.1"/>
    </source>
</evidence>
<dbReference type="InterPro" id="IPR012657">
    <property type="entry name" value="23S_rRNA-intervening_sequence"/>
</dbReference>
<dbReference type="PATRIC" id="fig|1703775.3.peg.1828"/>